<dbReference type="Gene3D" id="3.90.550.10">
    <property type="entry name" value="Spore Coat Polysaccharide Biosynthesis Protein SpsA, Chain A"/>
    <property type="match status" value="2"/>
</dbReference>
<keyword evidence="1" id="KW-0460">Magnesium</keyword>
<name>A0A240U368_9BURK</name>
<evidence type="ECO:0000259" key="2">
    <source>
        <dbReference type="Pfam" id="PF12804"/>
    </source>
</evidence>
<evidence type="ECO:0000313" key="4">
    <source>
        <dbReference type="Proteomes" id="UP000194432"/>
    </source>
</evidence>
<dbReference type="Pfam" id="PF12804">
    <property type="entry name" value="NTP_transf_3"/>
    <property type="match status" value="1"/>
</dbReference>
<evidence type="ECO:0000313" key="3">
    <source>
        <dbReference type="EMBL" id="ART51857.1"/>
    </source>
</evidence>
<dbReference type="Proteomes" id="UP000194432">
    <property type="component" value="Chromosome 1"/>
</dbReference>
<dbReference type="PANTHER" id="PTHR43777">
    <property type="entry name" value="MOLYBDENUM COFACTOR CYTIDYLYLTRANSFERASE"/>
    <property type="match status" value="1"/>
</dbReference>
<proteinExistence type="predicted"/>
<keyword evidence="4" id="KW-1185">Reference proteome</keyword>
<dbReference type="SUPFAM" id="SSF53448">
    <property type="entry name" value="Nucleotide-diphospho-sugar transferases"/>
    <property type="match status" value="1"/>
</dbReference>
<reference evidence="3 4" key="1">
    <citation type="submission" date="2017-05" db="EMBL/GenBank/DDBJ databases">
        <title>Polyphasic characterization of four soil-derived phenanthrene-degrading Acidovorax strains and proposal of Acidovorax phenanthrenivorans sp. nov.</title>
        <authorList>
            <person name="Singleton D.R."/>
            <person name="Lee J."/>
            <person name="Dickey A.N."/>
            <person name="Stroud A."/>
            <person name="Scholl E.H."/>
            <person name="Wright F.A."/>
            <person name="Aitken M.D."/>
        </authorList>
    </citation>
    <scope>NUCLEOTIDE SEQUENCE [LARGE SCALE GENOMIC DNA]</scope>
    <source>
        <strain evidence="3">NA3</strain>
    </source>
</reference>
<protein>
    <submittedName>
        <fullName evidence="3">Molybdopterin-guanine dinucleotide biosynthesis protein MobA</fullName>
    </submittedName>
</protein>
<dbReference type="InterPro" id="IPR025877">
    <property type="entry name" value="MobA-like_NTP_Trfase"/>
</dbReference>
<dbReference type="RefSeq" id="WP_094097891.1">
    <property type="nucleotide sequence ID" value="NZ_CP021361.1"/>
</dbReference>
<feature type="domain" description="MobA-like NTP transferase" evidence="2">
    <location>
        <begin position="52"/>
        <end position="153"/>
    </location>
</feature>
<dbReference type="EMBL" id="CP021361">
    <property type="protein sequence ID" value="ART51857.1"/>
    <property type="molecule type" value="Genomic_DNA"/>
</dbReference>
<dbReference type="AlphaFoldDB" id="A0A240U368"/>
<organism evidence="3 4">
    <name type="scientific">Acidovorax carolinensis</name>
    <dbReference type="NCBI Taxonomy" id="553814"/>
    <lineage>
        <taxon>Bacteria</taxon>
        <taxon>Pseudomonadati</taxon>
        <taxon>Pseudomonadota</taxon>
        <taxon>Betaproteobacteria</taxon>
        <taxon>Burkholderiales</taxon>
        <taxon>Comamonadaceae</taxon>
        <taxon>Acidovorax</taxon>
    </lineage>
</organism>
<dbReference type="PANTHER" id="PTHR43777:SF1">
    <property type="entry name" value="MOLYBDENUM COFACTOR CYTIDYLYLTRANSFERASE"/>
    <property type="match status" value="1"/>
</dbReference>
<dbReference type="KEGG" id="acin:CBP34_09585"/>
<accession>A0A240U368</accession>
<gene>
    <name evidence="3" type="ORF">CBP34_09585</name>
</gene>
<dbReference type="GO" id="GO:0016779">
    <property type="term" value="F:nucleotidyltransferase activity"/>
    <property type="evidence" value="ECO:0007669"/>
    <property type="project" value="UniProtKB-ARBA"/>
</dbReference>
<dbReference type="InterPro" id="IPR029044">
    <property type="entry name" value="Nucleotide-diphossugar_trans"/>
</dbReference>
<evidence type="ECO:0000256" key="1">
    <source>
        <dbReference type="ARBA" id="ARBA00022842"/>
    </source>
</evidence>
<sequence>MAASDHANASAQPVVLVLASGRGERFAASGGTVHKLSALLSGKTVLQHTLAAVRASGLPWHLEDASHPGMGESIAAAVRATANAPGWLVLPGDLPLVQPETLRTIAAALADCSVAVPVHHGERGHPVGFAAQCQQGLLALTGEQGAASVVRGQAEQGRVRLVDVDDAGTVTDVDTVQDLERAAQWLAARG</sequence>